<organism evidence="3 4">
    <name type="scientific">Serratia aquatilis</name>
    <dbReference type="NCBI Taxonomy" id="1737515"/>
    <lineage>
        <taxon>Bacteria</taxon>
        <taxon>Pseudomonadati</taxon>
        <taxon>Pseudomonadota</taxon>
        <taxon>Gammaproteobacteria</taxon>
        <taxon>Enterobacterales</taxon>
        <taxon>Yersiniaceae</taxon>
        <taxon>Serratia</taxon>
    </lineage>
</organism>
<comment type="similarity">
    <text evidence="1">Belongs to the UDP-N-acetylglucosamine 2-epimerase family.</text>
</comment>
<keyword evidence="1 3" id="KW-0413">Isomerase</keyword>
<evidence type="ECO:0000313" key="3">
    <source>
        <dbReference type="EMBL" id="MFC0229275.1"/>
    </source>
</evidence>
<protein>
    <submittedName>
        <fullName evidence="3">Non-hydrolyzing UDP-N-acetylglucosamine 2-epimerase</fullName>
        <ecNumber evidence="3">5.1.3.14</ecNumber>
    </submittedName>
</protein>
<dbReference type="GO" id="GO:0008761">
    <property type="term" value="F:UDP-N-acetylglucosamine 2-epimerase activity"/>
    <property type="evidence" value="ECO:0007669"/>
    <property type="project" value="UniProtKB-EC"/>
</dbReference>
<dbReference type="Pfam" id="PF02350">
    <property type="entry name" value="Epimerase_2"/>
    <property type="match status" value="1"/>
</dbReference>
<sequence length="376" mass="42896">MKKLKVMSIVGTRPEIIRLSRVLAKLDLHCEHILVHTGQNYDFELNEVFFNDLGVRKPDYFLNAAGKTAATTIGQIIMNVDEVLESVKPEAVLVLGDTNSCISALPAKRRKIPIFHMEAGNRCFDMRVPEEINRRIVDHTADINLTYSDIAREYLLAEGLPPDRVIKTGSPMFEVLTHYMPEIDKSDVLARLNLNANNYFVVSAHREENVDSPKQLVKLAGILNTIAEKYNLPIIVSTHPRTRNRIDEKGVSFHPNIQLLKPLGFHDYNHLQKHARAVLSDSGTITEESSIMNFPALNIREAHERPEGFEEASVMMVGLEVERVLQALSILETQPRGDERLLRQVYDYSMPNVSDKMVRIIHSYTDYVKRVVWKLY</sequence>
<comment type="caution">
    <text evidence="3">The sequence shown here is derived from an EMBL/GenBank/DDBJ whole genome shotgun (WGS) entry which is preliminary data.</text>
</comment>
<dbReference type="InterPro" id="IPR003331">
    <property type="entry name" value="UDP_GlcNAc_Epimerase_2_dom"/>
</dbReference>
<evidence type="ECO:0000259" key="2">
    <source>
        <dbReference type="Pfam" id="PF02350"/>
    </source>
</evidence>
<dbReference type="EMBL" id="JBHLXG010000038">
    <property type="protein sequence ID" value="MFC0229275.1"/>
    <property type="molecule type" value="Genomic_DNA"/>
</dbReference>
<dbReference type="InterPro" id="IPR029767">
    <property type="entry name" value="WecB-like"/>
</dbReference>
<dbReference type="RefSeq" id="WP_380680215.1">
    <property type="nucleotide sequence ID" value="NZ_CP173186.1"/>
</dbReference>
<feature type="domain" description="UDP-N-acetylglucosamine 2-epimerase" evidence="2">
    <location>
        <begin position="29"/>
        <end position="361"/>
    </location>
</feature>
<dbReference type="EC" id="5.1.3.14" evidence="3"/>
<name>A0ABV6EK41_9GAMM</name>
<accession>A0ABV6EK41</accession>
<evidence type="ECO:0000313" key="4">
    <source>
        <dbReference type="Proteomes" id="UP001589792"/>
    </source>
</evidence>
<dbReference type="CDD" id="cd03786">
    <property type="entry name" value="GTB_UDP-GlcNAc_2-Epimerase"/>
    <property type="match status" value="1"/>
</dbReference>
<evidence type="ECO:0000256" key="1">
    <source>
        <dbReference type="RuleBase" id="RU003513"/>
    </source>
</evidence>
<dbReference type="NCBIfam" id="TIGR00236">
    <property type="entry name" value="wecB"/>
    <property type="match status" value="1"/>
</dbReference>
<dbReference type="PANTHER" id="PTHR43174:SF1">
    <property type="entry name" value="UDP-N-ACETYLGLUCOSAMINE 2-EPIMERASE"/>
    <property type="match status" value="1"/>
</dbReference>
<gene>
    <name evidence="3" type="primary">wecB</name>
    <name evidence="3" type="ORF">ACFFJ3_22740</name>
</gene>
<dbReference type="Proteomes" id="UP001589792">
    <property type="component" value="Unassembled WGS sequence"/>
</dbReference>
<proteinExistence type="inferred from homology"/>
<dbReference type="Gene3D" id="3.40.50.2000">
    <property type="entry name" value="Glycogen Phosphorylase B"/>
    <property type="match status" value="2"/>
</dbReference>
<keyword evidence="4" id="KW-1185">Reference proteome</keyword>
<dbReference type="SUPFAM" id="SSF53756">
    <property type="entry name" value="UDP-Glycosyltransferase/glycogen phosphorylase"/>
    <property type="match status" value="1"/>
</dbReference>
<reference evidence="3 4" key="1">
    <citation type="submission" date="2024-09" db="EMBL/GenBank/DDBJ databases">
        <authorList>
            <person name="Sun Q."/>
            <person name="Mori K."/>
        </authorList>
    </citation>
    <scope>NUCLEOTIDE SEQUENCE [LARGE SCALE GENOMIC DNA]</scope>
    <source>
        <strain evidence="3 4">CCM 8626</strain>
    </source>
</reference>
<dbReference type="PANTHER" id="PTHR43174">
    <property type="entry name" value="UDP-N-ACETYLGLUCOSAMINE 2-EPIMERASE"/>
    <property type="match status" value="1"/>
</dbReference>